<evidence type="ECO:0000313" key="1">
    <source>
        <dbReference type="EMBL" id="AZG12085.1"/>
    </source>
</evidence>
<reference evidence="2" key="1">
    <citation type="submission" date="2018-11" db="EMBL/GenBank/DDBJ databases">
        <title>FDA dAtabase for Regulatory Grade micrObial Sequences (FDA-ARGOS): Supporting development and validation of Infectious Disease Dx tests.</title>
        <authorList>
            <person name="Goldberg B."/>
            <person name="Campos J."/>
            <person name="Tallon L."/>
            <person name="Sadzewicz L."/>
            <person name="Zhao X."/>
            <person name="Vavikolanu K."/>
            <person name="Mehta A."/>
            <person name="Aluvathingal J."/>
            <person name="Nadendla S."/>
            <person name="Geyer C."/>
            <person name="Nandy P."/>
            <person name="Yan Y."/>
            <person name="Sichtig H."/>
        </authorList>
    </citation>
    <scope>NUCLEOTIDE SEQUENCE [LARGE SCALE GENOMIC DNA]</scope>
    <source>
        <strain evidence="2">FDAARGOS_614</strain>
        <plasmid evidence="2">unnamed1</plasmid>
    </source>
</reference>
<geneLocation type="plasmid" evidence="1">
    <name>unnamed1</name>
</geneLocation>
<keyword evidence="1" id="KW-0614">Plasmid</keyword>
<dbReference type="KEGG" id="cpau:EHF44_00980"/>
<organism evidence="1 2">
    <name type="scientific">Cupriavidus pauculus</name>
    <dbReference type="NCBI Taxonomy" id="82633"/>
    <lineage>
        <taxon>Bacteria</taxon>
        <taxon>Pseudomonadati</taxon>
        <taxon>Pseudomonadota</taxon>
        <taxon>Betaproteobacteria</taxon>
        <taxon>Burkholderiales</taxon>
        <taxon>Burkholderiaceae</taxon>
        <taxon>Cupriavidus</taxon>
    </lineage>
</organism>
<name>A0A3G8GVU2_9BURK</name>
<proteinExistence type="predicted"/>
<sequence>MPEIIPPLGIAFDSTPIPLTPDSRAVATRKIQDMMFALQTLARGVGEGKSPSVGLAEATLRACEFNLADLAGVLGVKMDSAADVEARHAALRKANARIREVEAQLGNQQAPEHTQLSLQVLEDRLYTWWSLEGFGTVSEVAFRSNGCKAILSCNPKGRFGFGLLESDTPVSDKAAEAAWHESLQEMGYELTDDGGDLAVLDCDASRKALFDLIRTRLPSAQIMKTENLSRRGRTECVLRGVEIYIYRLPEILTLPQPVPTEG</sequence>
<dbReference type="Proteomes" id="UP000270411">
    <property type="component" value="Plasmid unnamed1"/>
</dbReference>
<accession>A0A3G8GVU2</accession>
<dbReference type="RefSeq" id="WP_017512878.1">
    <property type="nucleotide sequence ID" value="NZ_CP033968.1"/>
</dbReference>
<gene>
    <name evidence="1" type="ORF">EHF44_00980</name>
</gene>
<evidence type="ECO:0000313" key="2">
    <source>
        <dbReference type="Proteomes" id="UP000270411"/>
    </source>
</evidence>
<dbReference type="AlphaFoldDB" id="A0A3G8GVU2"/>
<dbReference type="EMBL" id="CP033968">
    <property type="protein sequence ID" value="AZG12085.1"/>
    <property type="molecule type" value="Genomic_DNA"/>
</dbReference>
<protein>
    <submittedName>
        <fullName evidence="1">Uncharacterized protein</fullName>
    </submittedName>
</protein>
<dbReference type="OrthoDB" id="8956658at2"/>